<keyword evidence="2" id="KW-1185">Reference proteome</keyword>
<reference evidence="2" key="1">
    <citation type="submission" date="2016-10" db="EMBL/GenBank/DDBJ databases">
        <authorList>
            <person name="Jeantristanb JTB J.-T."/>
            <person name="Ricardo R."/>
        </authorList>
    </citation>
    <scope>NUCLEOTIDE SEQUENCE [LARGE SCALE GENOMIC DNA]</scope>
</reference>
<gene>
    <name evidence="1" type="ORF">BZ3500_MVSOF-1268-A1-R1_CHR4-2G06973</name>
</gene>
<evidence type="ECO:0000313" key="2">
    <source>
        <dbReference type="Proteomes" id="UP000249723"/>
    </source>
</evidence>
<dbReference type="EMBL" id="FMWP01000092">
    <property type="protein sequence ID" value="SCZ97073.1"/>
    <property type="molecule type" value="Genomic_DNA"/>
</dbReference>
<sequence length="51" mass="6062">MPPLVARSERRLVELLVLLFQSIWKLCRHRRFSSELLEPITETALTRLCCH</sequence>
<protein>
    <submittedName>
        <fullName evidence="1">BZ3500_MvSof-1268-A1-R1_Chr4-2g06973 protein</fullName>
    </submittedName>
</protein>
<dbReference type="Proteomes" id="UP000249723">
    <property type="component" value="Unassembled WGS sequence"/>
</dbReference>
<accession>A0A2X0LLJ8</accession>
<name>A0A2X0LLJ8_9BASI</name>
<dbReference type="AlphaFoldDB" id="A0A2X0LLJ8"/>
<evidence type="ECO:0000313" key="1">
    <source>
        <dbReference type="EMBL" id="SCZ97073.1"/>
    </source>
</evidence>
<organism evidence="1 2">
    <name type="scientific">Microbotryum saponariae</name>
    <dbReference type="NCBI Taxonomy" id="289078"/>
    <lineage>
        <taxon>Eukaryota</taxon>
        <taxon>Fungi</taxon>
        <taxon>Dikarya</taxon>
        <taxon>Basidiomycota</taxon>
        <taxon>Pucciniomycotina</taxon>
        <taxon>Microbotryomycetes</taxon>
        <taxon>Microbotryales</taxon>
        <taxon>Microbotryaceae</taxon>
        <taxon>Microbotryum</taxon>
    </lineage>
</organism>
<proteinExistence type="predicted"/>